<keyword evidence="2" id="KW-0732">Signal</keyword>
<name>A0A5C4MCT5_9ACTN</name>
<dbReference type="EMBL" id="VDFR01000155">
    <property type="protein sequence ID" value="TNC34455.1"/>
    <property type="molecule type" value="Genomic_DNA"/>
</dbReference>
<evidence type="ECO:0000256" key="1">
    <source>
        <dbReference type="SAM" id="Phobius"/>
    </source>
</evidence>
<feature type="transmembrane region" description="Helical" evidence="1">
    <location>
        <begin position="287"/>
        <end position="307"/>
    </location>
</feature>
<feature type="chain" id="PRO_5022955899" evidence="2">
    <location>
        <begin position="26"/>
        <end position="910"/>
    </location>
</feature>
<feature type="signal peptide" evidence="2">
    <location>
        <begin position="1"/>
        <end position="25"/>
    </location>
</feature>
<feature type="non-terminal residue" evidence="3">
    <location>
        <position position="910"/>
    </location>
</feature>
<keyword evidence="1" id="KW-1133">Transmembrane helix</keyword>
<evidence type="ECO:0000256" key="2">
    <source>
        <dbReference type="SAM" id="SignalP"/>
    </source>
</evidence>
<sequence length="910" mass="97739">MTRPLVAAVSAALGAGLLVAPPAAADETVILRSPESLVEGVGQITVTLNDSGITVNNPGTATTLPEQCLPVGDLTSGALTLGSTLCLGASHDQVIGGSASDDGKIVLHDADTLKRLGAYDWIVEEAVIALSSTHDVPDRSMIRSFARPEIRAYVHMRLLDILDRALYGVTLTPQEQRTYDALLQALNTRETSHAKQTLAEYELWEADPCRYFPPAPPSPALKSVPNPVRTLPRCQQGSRLVTAFQILNDVPPVETFEAWARYRNPTPTMTVAADPSFKAMSVGTSSAYAMLAGVGIAVAAGVVAGVVATAVPGVAAATIAVTGVAAHVVAHASISTTAATAIGASTAAGVVGIILAGAVMTGVSNWMVVDEQNRIRTIKRRAANAGSSDDPLGIAAEKPKYADLDYKTREVPADGSTPTHRSAEFSSLLQTMLTDSMLFTDGGKIFIKDPVDGYDAASTAADKKFRVGGVLRDSVALYSEETDVAGRNLSGHRVHFSRGWLMDDPYVTGRGYQGPTPKLSVRYLDHAGKNMQMSVVAHADDDGVLQRKFLLTDGTRSEVSDTWEYLSDGRQPRTATLVSQTPLLPDLTVLPSVTGDMLPGRTHTFQANRSRPSEAMPGRYSWRIERFDADGDVAQTWTRTEAENLSGFQQRFDAVGAYRATAGFRGNDGTAYDVTGSVDFTIAAPEPEIMTASLKDDRTLDGKLLLDLRLTEDVPNDTFDVEVEWADDLSGKPLVKNYTVVCRRLNATACETDPLNAGPPTAPTNANWSESPSFRIPDDYDFLPQVTVRITNSHGREVTRVFPVVGDHRPRFVDPAPYVQIPVGTFTRTRVVEVTPATTYPDRRLTIRPYVQAITKQLPPGLQMQLIQDGGRTFLEVFGQPESADLGLYTLAVPVEQEPEGAGVRATPAR</sequence>
<feature type="transmembrane region" description="Helical" evidence="1">
    <location>
        <begin position="346"/>
        <end position="369"/>
    </location>
</feature>
<organism evidence="3 4">
    <name type="scientific">Mumia zhuanghuii</name>
    <dbReference type="NCBI Taxonomy" id="2585211"/>
    <lineage>
        <taxon>Bacteria</taxon>
        <taxon>Bacillati</taxon>
        <taxon>Actinomycetota</taxon>
        <taxon>Actinomycetes</taxon>
        <taxon>Propionibacteriales</taxon>
        <taxon>Nocardioidaceae</taxon>
        <taxon>Mumia</taxon>
    </lineage>
</organism>
<dbReference type="RefSeq" id="WP_194846695.1">
    <property type="nucleotide sequence ID" value="NZ_VDFR01000155.1"/>
</dbReference>
<dbReference type="Proteomes" id="UP000306740">
    <property type="component" value="Unassembled WGS sequence"/>
</dbReference>
<feature type="transmembrane region" description="Helical" evidence="1">
    <location>
        <begin position="314"/>
        <end position="334"/>
    </location>
</feature>
<evidence type="ECO:0000313" key="4">
    <source>
        <dbReference type="Proteomes" id="UP000306740"/>
    </source>
</evidence>
<proteinExistence type="predicted"/>
<keyword evidence="1" id="KW-0472">Membrane</keyword>
<keyword evidence="1" id="KW-0812">Transmembrane</keyword>
<reference evidence="3 4" key="1">
    <citation type="submission" date="2019-05" db="EMBL/GenBank/DDBJ databases">
        <title>Mumia sp. nov., isolated from the intestinal contents of plateau pika (Ochotona curzoniae) in the Qinghai-Tibet plateau of China.</title>
        <authorList>
            <person name="Tian Z."/>
        </authorList>
    </citation>
    <scope>NUCLEOTIDE SEQUENCE [LARGE SCALE GENOMIC DNA]</scope>
    <source>
        <strain evidence="4">527</strain>
    </source>
</reference>
<accession>A0A5C4MCT5</accession>
<comment type="caution">
    <text evidence="3">The sequence shown here is derived from an EMBL/GenBank/DDBJ whole genome shotgun (WGS) entry which is preliminary data.</text>
</comment>
<dbReference type="AlphaFoldDB" id="A0A5C4MCT5"/>
<evidence type="ECO:0000313" key="3">
    <source>
        <dbReference type="EMBL" id="TNC34455.1"/>
    </source>
</evidence>
<gene>
    <name evidence="3" type="ORF">FHE65_27795</name>
</gene>
<protein>
    <submittedName>
        <fullName evidence="3">Uncharacterized protein</fullName>
    </submittedName>
</protein>